<protein>
    <recommendedName>
        <fullName evidence="3">Phage protein</fullName>
    </recommendedName>
</protein>
<sequence>MKKKAKQYVAKDISNTIGEHVYLNHLKVVENEEDDIHSTLLLEYPYYDDVIVYLVRAIPNTSCIDFVVSPLVEDDRKVIVYSPEVAENGDVLPTKLDIQQDQKEFTVPAPTGINASDFVKEKVASLKDSNYQRLIRENNELKKKLEKANNCDWEDLRDFLDFPEFRKAEKVLKKALNNWLDSEGKDK</sequence>
<evidence type="ECO:0000313" key="2">
    <source>
        <dbReference type="Proteomes" id="UP000001878"/>
    </source>
</evidence>
<organism evidence="1 2">
    <name type="scientific">Lactobacillus phage Lb338-1</name>
    <dbReference type="NCBI Taxonomy" id="2892342"/>
    <lineage>
        <taxon>Viruses</taxon>
        <taxon>Duplodnaviria</taxon>
        <taxon>Heunggongvirae</taxon>
        <taxon>Uroviricota</taxon>
        <taxon>Caudoviricetes</taxon>
        <taxon>Herelleviridae</taxon>
        <taxon>Mooreparkvirus</taxon>
        <taxon>Mooreparkvirus Lb3381</taxon>
    </lineage>
</organism>
<dbReference type="EMBL" id="FJ822135">
    <property type="protein sequence ID" value="ACO36998.1"/>
    <property type="molecule type" value="Genomic_DNA"/>
</dbReference>
<proteinExistence type="predicted"/>
<reference evidence="1 2" key="1">
    <citation type="journal article" date="2009" name="Gene">
        <title>Genome of a virulent bacteriophage Lb338-1 that lyses the probiotic Lactobacillus paracasei cheese strain.</title>
        <authorList>
            <person name="Alemayehu D."/>
            <person name="Ross R.P."/>
            <person name="O'Sullivan O."/>
            <person name="Coffey A."/>
            <person name="Stanton C."/>
            <person name="Fitzgerald G.F."/>
            <person name="McAuliffe O."/>
        </authorList>
    </citation>
    <scope>NUCLEOTIDE SEQUENCE [LARGE SCALE GENOMIC DNA]</scope>
    <source>
        <strain evidence="1">Lb338-1</strain>
    </source>
</reference>
<keyword evidence="2" id="KW-1185">Reference proteome</keyword>
<evidence type="ECO:0000313" key="1">
    <source>
        <dbReference type="EMBL" id="ACO36998.1"/>
    </source>
</evidence>
<gene>
    <name evidence="1" type="ORF">lb338_phage_77</name>
</gene>
<dbReference type="KEGG" id="vg:7750932"/>
<name>C1KFI7_9CAUD</name>
<dbReference type="Proteomes" id="UP000001878">
    <property type="component" value="Segment"/>
</dbReference>
<dbReference type="GeneID" id="7750932"/>
<accession>C1KFI7</accession>
<evidence type="ECO:0008006" key="3">
    <source>
        <dbReference type="Google" id="ProtNLM"/>
    </source>
</evidence>
<dbReference type="RefSeq" id="YP_002790756.1">
    <property type="nucleotide sequence ID" value="NC_012530.1"/>
</dbReference>